<sequence length="956" mass="103971">MTTTVPRSNPTFQLVHAIPGRIRLRIEGIDSDREFRAAIESLKQLDSPTRPVKIEENPTTRAIVLQFPAESIAPIELLDGIAVAPSPAESEVPSLDSVWEELREPTLLFIGQTVPLLTGYATVQLLAVSGWLSIPAFLLGSTAGREALKQLANLSSIAEELSIAPLSEEYISNGQRRQEAEGRRQEAGDRGTFPLETEGSYPIDPTVPEHRNGFAGEPAIVEIAESERVDRNVAEKIDYTVKHNLPGRIRVKIPRLTRDDDFARKLTALLTTDRLVHHFTFNPDSGSIAVYYSIERVGETELKSHLDELIHKAPYFSPPEETEEREETPEERSPWENLTLPVITLGMSALWGMGVPIPPAVVAGSVAISTFPVVRRAWAGIFEEKKLNIDFLDLMAIGITTFQGNYLNPAVMLGLIEFGEAIREQSARSSRRQALDLLKSLEDRAWVERDGKKVQILTSEIERDETVIVYPGGLIPVDGTILKGTALVDEAKLTGESLPVLRQEGQTVYASTLVREGQIYIRAERLDRDTRAGHILQVMQEAPVHDTRIGNYAAAIADRVVVPTLLLSTGLYTLTGNLARAASILTLDFATGIRVSVPTTVLAALTYAARRGILIRSGRALEQLARVDTVVFDKTGTLTRGEPIVVSVEPVGDEISAADLLRLAAGAEQRLTHPVAEAIVRHAREQGAEIPERGEWDYRIGRGVRAEIDGLNVLVGSRGFLESEAIDLSGFDDRARSNRAEGNSMIYVAAGGKLQGAIVYRDPTRSESREVIHSLRHGNSIDVHLLTGDNRRVANAVAAELGIAIASTHAEAFPEQKVEMVKKLHEKGKTVAFVGDGINDSPALAYADVSVSFADGSEVARETADVVLMENNLRGLPFAIAIARQAMELIHQNTGLVAIPNLGAMVLAVLVGIPPLTATLVNNGSTIIAGLNGLRPLLTDGEDLDRPAIDVPKSEL</sequence>
<keyword evidence="5" id="KW-1133">Transmembrane helix</keyword>
<dbReference type="GO" id="GO:0046872">
    <property type="term" value="F:metal ion binding"/>
    <property type="evidence" value="ECO:0007669"/>
    <property type="project" value="UniProtKB-KW"/>
</dbReference>
<dbReference type="InterPro" id="IPR059000">
    <property type="entry name" value="ATPase_P-type_domA"/>
</dbReference>
<name>A0AAW9R042_9CHRO</name>
<organism evidence="10 11">
    <name type="scientific">Pannus brasiliensis CCIBt3594</name>
    <dbReference type="NCBI Taxonomy" id="1427578"/>
    <lineage>
        <taxon>Bacteria</taxon>
        <taxon>Bacillati</taxon>
        <taxon>Cyanobacteriota</taxon>
        <taxon>Cyanophyceae</taxon>
        <taxon>Oscillatoriophycideae</taxon>
        <taxon>Chroococcales</taxon>
        <taxon>Microcystaceae</taxon>
        <taxon>Pannus</taxon>
    </lineage>
</organism>
<evidence type="ECO:0000256" key="7">
    <source>
        <dbReference type="RuleBase" id="RU362081"/>
    </source>
</evidence>
<proteinExistence type="inferred from homology"/>
<comment type="subcellular location">
    <subcellularLocation>
        <location evidence="7">Cell membrane</location>
    </subcellularLocation>
    <subcellularLocation>
        <location evidence="1">Membrane</location>
        <topology evidence="1">Multi-pass membrane protein</topology>
    </subcellularLocation>
</comment>
<dbReference type="InterPro" id="IPR023214">
    <property type="entry name" value="HAD_sf"/>
</dbReference>
<keyword evidence="7" id="KW-0479">Metal-binding</keyword>
<dbReference type="NCBIfam" id="TIGR01525">
    <property type="entry name" value="ATPase-IB_hvy"/>
    <property type="match status" value="1"/>
</dbReference>
<dbReference type="GO" id="GO:0019829">
    <property type="term" value="F:ATPase-coupled monoatomic cation transmembrane transporter activity"/>
    <property type="evidence" value="ECO:0007669"/>
    <property type="project" value="InterPro"/>
</dbReference>
<feature type="domain" description="P-type ATPase A" evidence="9">
    <location>
        <begin position="441"/>
        <end position="540"/>
    </location>
</feature>
<keyword evidence="7" id="KW-1003">Cell membrane</keyword>
<dbReference type="SFLD" id="SFLDS00003">
    <property type="entry name" value="Haloacid_Dehalogenase"/>
    <property type="match status" value="1"/>
</dbReference>
<evidence type="ECO:0000256" key="6">
    <source>
        <dbReference type="ARBA" id="ARBA00023136"/>
    </source>
</evidence>
<dbReference type="PRINTS" id="PR00120">
    <property type="entry name" value="HATPASE"/>
</dbReference>
<dbReference type="InterPro" id="IPR001757">
    <property type="entry name" value="P_typ_ATPase"/>
</dbReference>
<gene>
    <name evidence="10" type="ORF">V0288_24455</name>
</gene>
<dbReference type="GO" id="GO:0005886">
    <property type="term" value="C:plasma membrane"/>
    <property type="evidence" value="ECO:0007669"/>
    <property type="project" value="UniProtKB-SubCell"/>
</dbReference>
<feature type="compositionally biased region" description="Basic and acidic residues" evidence="8">
    <location>
        <begin position="176"/>
        <end position="189"/>
    </location>
</feature>
<evidence type="ECO:0000313" key="11">
    <source>
        <dbReference type="Proteomes" id="UP001328733"/>
    </source>
</evidence>
<dbReference type="AlphaFoldDB" id="A0AAW9R042"/>
<dbReference type="InterPro" id="IPR023299">
    <property type="entry name" value="ATPase_P-typ_cyto_dom_N"/>
</dbReference>
<protein>
    <submittedName>
        <fullName evidence="10">Heavy metal translocating P-type ATPase</fullName>
    </submittedName>
</protein>
<dbReference type="PANTHER" id="PTHR48085:SF5">
    <property type="entry name" value="CADMIUM_ZINC-TRANSPORTING ATPASE HMA4-RELATED"/>
    <property type="match status" value="1"/>
</dbReference>
<dbReference type="SFLD" id="SFLDF00027">
    <property type="entry name" value="p-type_atpase"/>
    <property type="match status" value="1"/>
</dbReference>
<evidence type="ECO:0000256" key="4">
    <source>
        <dbReference type="ARBA" id="ARBA00022967"/>
    </source>
</evidence>
<dbReference type="SUPFAM" id="SSF81653">
    <property type="entry name" value="Calcium ATPase, transduction domain A"/>
    <property type="match status" value="1"/>
</dbReference>
<keyword evidence="3" id="KW-0812">Transmembrane</keyword>
<evidence type="ECO:0000259" key="9">
    <source>
        <dbReference type="Pfam" id="PF00122"/>
    </source>
</evidence>
<dbReference type="NCBIfam" id="TIGR01494">
    <property type="entry name" value="ATPase_P-type"/>
    <property type="match status" value="1"/>
</dbReference>
<dbReference type="GO" id="GO:0005524">
    <property type="term" value="F:ATP binding"/>
    <property type="evidence" value="ECO:0007669"/>
    <property type="project" value="UniProtKB-UniRule"/>
</dbReference>
<dbReference type="CDD" id="cd07550">
    <property type="entry name" value="P-type_ATPase_HM"/>
    <property type="match status" value="1"/>
</dbReference>
<evidence type="ECO:0000256" key="5">
    <source>
        <dbReference type="ARBA" id="ARBA00022989"/>
    </source>
</evidence>
<dbReference type="InterPro" id="IPR051014">
    <property type="entry name" value="Cation_Transport_ATPase_IB"/>
</dbReference>
<dbReference type="PRINTS" id="PR00119">
    <property type="entry name" value="CATATPASE"/>
</dbReference>
<dbReference type="SFLD" id="SFLDG00002">
    <property type="entry name" value="C1.7:_P-type_atpase_like"/>
    <property type="match status" value="1"/>
</dbReference>
<dbReference type="InterPro" id="IPR027256">
    <property type="entry name" value="P-typ_ATPase_IB"/>
</dbReference>
<dbReference type="EMBL" id="JBAFSM010000088">
    <property type="protein sequence ID" value="MEG3440302.1"/>
    <property type="molecule type" value="Genomic_DNA"/>
</dbReference>
<dbReference type="InterPro" id="IPR018303">
    <property type="entry name" value="ATPase_P-typ_P_site"/>
</dbReference>
<keyword evidence="11" id="KW-1185">Reference proteome</keyword>
<dbReference type="InterPro" id="IPR036412">
    <property type="entry name" value="HAD-like_sf"/>
</dbReference>
<dbReference type="PANTHER" id="PTHR48085">
    <property type="entry name" value="CADMIUM/ZINC-TRANSPORTING ATPASE HMA2-RELATED"/>
    <property type="match status" value="1"/>
</dbReference>
<reference evidence="10 11" key="1">
    <citation type="submission" date="2024-01" db="EMBL/GenBank/DDBJ databases">
        <title>Genomic insights into the taxonomy and metabolism of the cyanobacterium Pannus brasiliensis CCIBt3594.</title>
        <authorList>
            <person name="Machado M."/>
            <person name="Botero N.B."/>
            <person name="Andreote A.P.D."/>
            <person name="Feitosa A.M.T."/>
            <person name="Popin R."/>
            <person name="Sivonen K."/>
            <person name="Fiore M.F."/>
        </authorList>
    </citation>
    <scope>NUCLEOTIDE SEQUENCE [LARGE SCALE GENOMIC DNA]</scope>
    <source>
        <strain evidence="10 11">CCIBt3594</strain>
    </source>
</reference>
<dbReference type="Gene3D" id="2.70.150.10">
    <property type="entry name" value="Calcium-transporting ATPase, cytoplasmic transduction domain A"/>
    <property type="match status" value="1"/>
</dbReference>
<dbReference type="InterPro" id="IPR008250">
    <property type="entry name" value="ATPase_P-typ_transduc_dom_A_sf"/>
</dbReference>
<comment type="similarity">
    <text evidence="2 7">Belongs to the cation transport ATPase (P-type) (TC 3.A.3) family. Type IB subfamily.</text>
</comment>
<comment type="caution">
    <text evidence="10">The sequence shown here is derived from an EMBL/GenBank/DDBJ whole genome shotgun (WGS) entry which is preliminary data.</text>
</comment>
<keyword evidence="6" id="KW-0472">Membrane</keyword>
<keyword evidence="4" id="KW-1278">Translocase</keyword>
<dbReference type="PROSITE" id="PS00154">
    <property type="entry name" value="ATPASE_E1_E2"/>
    <property type="match status" value="1"/>
</dbReference>
<evidence type="ECO:0000256" key="8">
    <source>
        <dbReference type="SAM" id="MobiDB-lite"/>
    </source>
</evidence>
<dbReference type="SUPFAM" id="SSF56784">
    <property type="entry name" value="HAD-like"/>
    <property type="match status" value="1"/>
</dbReference>
<dbReference type="Proteomes" id="UP001328733">
    <property type="component" value="Unassembled WGS sequence"/>
</dbReference>
<evidence type="ECO:0000256" key="1">
    <source>
        <dbReference type="ARBA" id="ARBA00004141"/>
    </source>
</evidence>
<dbReference type="Pfam" id="PF00702">
    <property type="entry name" value="Hydrolase"/>
    <property type="match status" value="1"/>
</dbReference>
<dbReference type="InterPro" id="IPR044492">
    <property type="entry name" value="P_typ_ATPase_HD_dom"/>
</dbReference>
<accession>A0AAW9R042</accession>
<dbReference type="Pfam" id="PF00122">
    <property type="entry name" value="E1-E2_ATPase"/>
    <property type="match status" value="1"/>
</dbReference>
<keyword evidence="7" id="KW-0547">Nucleotide-binding</keyword>
<evidence type="ECO:0000256" key="2">
    <source>
        <dbReference type="ARBA" id="ARBA00006024"/>
    </source>
</evidence>
<dbReference type="Gene3D" id="3.40.1110.10">
    <property type="entry name" value="Calcium-transporting ATPase, cytoplasmic domain N"/>
    <property type="match status" value="1"/>
</dbReference>
<dbReference type="RefSeq" id="WP_332867770.1">
    <property type="nucleotide sequence ID" value="NZ_JBAFSM010000088.1"/>
</dbReference>
<dbReference type="GO" id="GO:0016887">
    <property type="term" value="F:ATP hydrolysis activity"/>
    <property type="evidence" value="ECO:0007669"/>
    <property type="project" value="InterPro"/>
</dbReference>
<feature type="region of interest" description="Disordered" evidence="8">
    <location>
        <begin position="172"/>
        <end position="209"/>
    </location>
</feature>
<keyword evidence="7" id="KW-0067">ATP-binding</keyword>
<evidence type="ECO:0000313" key="10">
    <source>
        <dbReference type="EMBL" id="MEG3440302.1"/>
    </source>
</evidence>
<evidence type="ECO:0000256" key="3">
    <source>
        <dbReference type="ARBA" id="ARBA00022692"/>
    </source>
</evidence>
<dbReference type="Gene3D" id="3.40.50.1000">
    <property type="entry name" value="HAD superfamily/HAD-like"/>
    <property type="match status" value="1"/>
</dbReference>